<dbReference type="OrthoDB" id="2472181at2"/>
<evidence type="ECO:0000313" key="4">
    <source>
        <dbReference type="Proteomes" id="UP000306145"/>
    </source>
</evidence>
<feature type="domain" description="Condensation" evidence="2">
    <location>
        <begin position="48"/>
        <end position="482"/>
    </location>
</feature>
<dbReference type="AlphaFoldDB" id="A0A5C4QRE0"/>
<dbReference type="PANTHER" id="PTHR45527:SF1">
    <property type="entry name" value="FATTY ACID SYNTHASE"/>
    <property type="match status" value="1"/>
</dbReference>
<dbReference type="SUPFAM" id="SSF52777">
    <property type="entry name" value="CoA-dependent acyltransferases"/>
    <property type="match status" value="2"/>
</dbReference>
<evidence type="ECO:0000313" key="3">
    <source>
        <dbReference type="EMBL" id="TNH29625.1"/>
    </source>
</evidence>
<evidence type="ECO:0000259" key="2">
    <source>
        <dbReference type="Pfam" id="PF00668"/>
    </source>
</evidence>
<dbReference type="GO" id="GO:0047527">
    <property type="term" value="F:2,3-dihydroxybenzoate-serine ligase activity"/>
    <property type="evidence" value="ECO:0007669"/>
    <property type="project" value="TreeGrafter"/>
</dbReference>
<sequence>MTGQTADPPGALPADHRRLLALRLRGRAPRGPDSSSSASIAVTADRTQTSSAQQRVWLMHELARDPAASNVSSLWHVSGGPLDITRLADALAAVSRRHEILRTRYREVEGEVRQSISGDELPLGLVDLTGLAPSVAIERAAEAARHDTAQAFDLARDPPVRFVAYQLRCGEHLLHACFHHIAVDGPSIALFWRDLSAAYAALSSGRPPPPPPAVQYVDYAGWQNRWLDGPEAAEQVTFWRMFLDGAPPYVAIVTDRDRPKVPGGEAGLAVVDVPDETLVRLRSLSQSAGTTQFMTLLAAFYAFLAWRTGQTDLVVGSPSAGRARPEFDDVMGVFVNTIALRLQWTGDPTFRQLLAKTRDMALAAYQHQELPFQRIVQAIRPRRRSGRNPIFNIWFDVVQQQAQPDFAGMRVSEVPVRLRGPRVDLSVRLVESGGRLSCSFAYTTDLWTASTVDQIASRFVRLLEVIGQRPDEAITSITVLAESRPHHGREEERHDPR</sequence>
<dbReference type="GO" id="GO:0031177">
    <property type="term" value="F:phosphopantetheine binding"/>
    <property type="evidence" value="ECO:0007669"/>
    <property type="project" value="TreeGrafter"/>
</dbReference>
<reference evidence="3 4" key="1">
    <citation type="submission" date="2019-06" db="EMBL/GenBank/DDBJ databases">
        <title>Micromonospora ordensis sp. nov., isolated from deep marine sediment.</title>
        <authorList>
            <person name="Veyisoglu A."/>
            <person name="Carro L."/>
            <person name="Klenk H.-P."/>
            <person name="Sahin N."/>
        </authorList>
    </citation>
    <scope>NUCLEOTIDE SEQUENCE [LARGE SCALE GENOMIC DNA]</scope>
    <source>
        <strain evidence="3 4">S2509</strain>
    </source>
</reference>
<dbReference type="RefSeq" id="WP_139584365.1">
    <property type="nucleotide sequence ID" value="NZ_VDFY01000138.1"/>
</dbReference>
<dbReference type="EMBL" id="VDFY01000138">
    <property type="protein sequence ID" value="TNH29625.1"/>
    <property type="molecule type" value="Genomic_DNA"/>
</dbReference>
<dbReference type="Gene3D" id="3.30.559.30">
    <property type="entry name" value="Nonribosomal peptide synthetase, condensation domain"/>
    <property type="match status" value="1"/>
</dbReference>
<dbReference type="Pfam" id="PF00668">
    <property type="entry name" value="Condensation"/>
    <property type="match status" value="1"/>
</dbReference>
<feature type="compositionally biased region" description="Polar residues" evidence="1">
    <location>
        <begin position="33"/>
        <end position="47"/>
    </location>
</feature>
<dbReference type="GO" id="GO:0043041">
    <property type="term" value="P:amino acid activation for nonribosomal peptide biosynthetic process"/>
    <property type="evidence" value="ECO:0007669"/>
    <property type="project" value="TreeGrafter"/>
</dbReference>
<evidence type="ECO:0000256" key="1">
    <source>
        <dbReference type="SAM" id="MobiDB-lite"/>
    </source>
</evidence>
<dbReference type="InterPro" id="IPR023213">
    <property type="entry name" value="CAT-like_dom_sf"/>
</dbReference>
<organism evidence="3 4">
    <name type="scientific">Micromonospora orduensis</name>
    <dbReference type="NCBI Taxonomy" id="1420891"/>
    <lineage>
        <taxon>Bacteria</taxon>
        <taxon>Bacillati</taxon>
        <taxon>Actinomycetota</taxon>
        <taxon>Actinomycetes</taxon>
        <taxon>Micromonosporales</taxon>
        <taxon>Micromonosporaceae</taxon>
        <taxon>Micromonospora</taxon>
    </lineage>
</organism>
<gene>
    <name evidence="3" type="ORF">FHG89_11490</name>
</gene>
<name>A0A5C4QRE0_9ACTN</name>
<dbReference type="GO" id="GO:0009239">
    <property type="term" value="P:enterobactin biosynthetic process"/>
    <property type="evidence" value="ECO:0007669"/>
    <property type="project" value="TreeGrafter"/>
</dbReference>
<proteinExistence type="predicted"/>
<dbReference type="CDD" id="cd19531">
    <property type="entry name" value="LCL_NRPS-like"/>
    <property type="match status" value="1"/>
</dbReference>
<dbReference type="PANTHER" id="PTHR45527">
    <property type="entry name" value="NONRIBOSOMAL PEPTIDE SYNTHETASE"/>
    <property type="match status" value="1"/>
</dbReference>
<accession>A0A5C4QRE0</accession>
<protein>
    <recommendedName>
        <fullName evidence="2">Condensation domain-containing protein</fullName>
    </recommendedName>
</protein>
<dbReference type="GO" id="GO:0005829">
    <property type="term" value="C:cytosol"/>
    <property type="evidence" value="ECO:0007669"/>
    <property type="project" value="TreeGrafter"/>
</dbReference>
<dbReference type="GO" id="GO:0009366">
    <property type="term" value="C:enterobactin synthetase complex"/>
    <property type="evidence" value="ECO:0007669"/>
    <property type="project" value="TreeGrafter"/>
</dbReference>
<dbReference type="Proteomes" id="UP000306145">
    <property type="component" value="Unassembled WGS sequence"/>
</dbReference>
<comment type="caution">
    <text evidence="3">The sequence shown here is derived from an EMBL/GenBank/DDBJ whole genome shotgun (WGS) entry which is preliminary data.</text>
</comment>
<dbReference type="GO" id="GO:0008610">
    <property type="term" value="P:lipid biosynthetic process"/>
    <property type="evidence" value="ECO:0007669"/>
    <property type="project" value="UniProtKB-ARBA"/>
</dbReference>
<feature type="region of interest" description="Disordered" evidence="1">
    <location>
        <begin position="26"/>
        <end position="47"/>
    </location>
</feature>
<dbReference type="Gene3D" id="3.30.559.10">
    <property type="entry name" value="Chloramphenicol acetyltransferase-like domain"/>
    <property type="match status" value="1"/>
</dbReference>
<dbReference type="InterPro" id="IPR001242">
    <property type="entry name" value="Condensation_dom"/>
</dbReference>
<keyword evidence="4" id="KW-1185">Reference proteome</keyword>